<dbReference type="Pfam" id="PF06167">
    <property type="entry name" value="Peptidase_M90"/>
    <property type="match status" value="1"/>
</dbReference>
<dbReference type="Gene3D" id="1.10.472.150">
    <property type="entry name" value="Glucose-regulated metallo-peptidase M90, N-terminal domain"/>
    <property type="match status" value="1"/>
</dbReference>
<sequence length="255" mass="30539">MLIFFSINAVESLYVLKRQRPLYVHFYIRLKDISVQEQQFLLKEFTFYANLSQRYKRFFRHRLAVFMEDKVFVSREGQEITSQVKLLISATAIMLTFGMRNYTLDILERIIVYPSSFFSRTNKHQHLGEFNRAFKSLALSWEGVQRGFENEHDNLNLAIHEFTHVLHFNSRKFKDVSSTIFSDGYDQLEKYLSNKKNLAKLKGSTHFRTYMYTNQFEFLAVLIEHFIESPVYLKQNFPELYTLSKRMLNFRFAGY</sequence>
<organism evidence="1 2">
    <name type="scientific">Gangjinia marincola</name>
    <dbReference type="NCBI Taxonomy" id="578463"/>
    <lineage>
        <taxon>Bacteria</taxon>
        <taxon>Pseudomonadati</taxon>
        <taxon>Bacteroidota</taxon>
        <taxon>Flavobacteriia</taxon>
        <taxon>Flavobacteriales</taxon>
        <taxon>Flavobacteriaceae</taxon>
        <taxon>Gangjinia</taxon>
    </lineage>
</organism>
<dbReference type="PANTHER" id="PTHR30164:SF2">
    <property type="entry name" value="PROTEIN MTFA"/>
    <property type="match status" value="1"/>
</dbReference>
<dbReference type="CDD" id="cd20170">
    <property type="entry name" value="Peptidase_M90-like"/>
    <property type="match status" value="1"/>
</dbReference>
<dbReference type="Proteomes" id="UP001500507">
    <property type="component" value="Unassembled WGS sequence"/>
</dbReference>
<dbReference type="PANTHER" id="PTHR30164">
    <property type="entry name" value="MTFA PEPTIDASE"/>
    <property type="match status" value="1"/>
</dbReference>
<dbReference type="EMBL" id="BAAAFG010000016">
    <property type="protein sequence ID" value="GAA0873258.1"/>
    <property type="molecule type" value="Genomic_DNA"/>
</dbReference>
<accession>A0ABP3XXX5</accession>
<name>A0ABP3XXX5_9FLAO</name>
<protein>
    <submittedName>
        <fullName evidence="1">Zinc-dependent peptidase</fullName>
    </submittedName>
</protein>
<dbReference type="SUPFAM" id="SSF55486">
    <property type="entry name" value="Metalloproteases ('zincins'), catalytic domain"/>
    <property type="match status" value="1"/>
</dbReference>
<comment type="caution">
    <text evidence="1">The sequence shown here is derived from an EMBL/GenBank/DDBJ whole genome shotgun (WGS) entry which is preliminary data.</text>
</comment>
<dbReference type="InterPro" id="IPR042252">
    <property type="entry name" value="MtfA_N"/>
</dbReference>
<evidence type="ECO:0000313" key="1">
    <source>
        <dbReference type="EMBL" id="GAA0873258.1"/>
    </source>
</evidence>
<gene>
    <name evidence="1" type="ORF">GCM10009117_24050</name>
</gene>
<proteinExistence type="predicted"/>
<evidence type="ECO:0000313" key="2">
    <source>
        <dbReference type="Proteomes" id="UP001500507"/>
    </source>
</evidence>
<keyword evidence="2" id="KW-1185">Reference proteome</keyword>
<dbReference type="InterPro" id="IPR010384">
    <property type="entry name" value="MtfA_fam"/>
</dbReference>
<reference evidence="2" key="1">
    <citation type="journal article" date="2019" name="Int. J. Syst. Evol. Microbiol.">
        <title>The Global Catalogue of Microorganisms (GCM) 10K type strain sequencing project: providing services to taxonomists for standard genome sequencing and annotation.</title>
        <authorList>
            <consortium name="The Broad Institute Genomics Platform"/>
            <consortium name="The Broad Institute Genome Sequencing Center for Infectious Disease"/>
            <person name="Wu L."/>
            <person name="Ma J."/>
        </authorList>
    </citation>
    <scope>NUCLEOTIDE SEQUENCE [LARGE SCALE GENOMIC DNA]</scope>
    <source>
        <strain evidence="2">JCM 16082</strain>
    </source>
</reference>